<protein>
    <recommendedName>
        <fullName evidence="2">DUF1559 domain-containing protein</fullName>
    </recommendedName>
</protein>
<evidence type="ECO:0000313" key="3">
    <source>
        <dbReference type="EMBL" id="TWT84386.1"/>
    </source>
</evidence>
<evidence type="ECO:0000313" key="4">
    <source>
        <dbReference type="Proteomes" id="UP000315010"/>
    </source>
</evidence>
<reference evidence="3 4" key="1">
    <citation type="submission" date="2019-02" db="EMBL/GenBank/DDBJ databases">
        <title>Deep-cultivation of Planctomycetes and their phenomic and genomic characterization uncovers novel biology.</title>
        <authorList>
            <person name="Wiegand S."/>
            <person name="Jogler M."/>
            <person name="Boedeker C."/>
            <person name="Pinto D."/>
            <person name="Vollmers J."/>
            <person name="Rivas-Marin E."/>
            <person name="Kohn T."/>
            <person name="Peeters S.H."/>
            <person name="Heuer A."/>
            <person name="Rast P."/>
            <person name="Oberbeckmann S."/>
            <person name="Bunk B."/>
            <person name="Jeske O."/>
            <person name="Meyerdierks A."/>
            <person name="Storesund J.E."/>
            <person name="Kallscheuer N."/>
            <person name="Luecker S."/>
            <person name="Lage O.M."/>
            <person name="Pohl T."/>
            <person name="Merkel B.J."/>
            <person name="Hornburger P."/>
            <person name="Mueller R.-W."/>
            <person name="Bruemmer F."/>
            <person name="Labrenz M."/>
            <person name="Spormann A.M."/>
            <person name="Op Den Camp H."/>
            <person name="Overmann J."/>
            <person name="Amann R."/>
            <person name="Jetten M.S.M."/>
            <person name="Mascher T."/>
            <person name="Medema M.H."/>
            <person name="Devos D.P."/>
            <person name="Kaster A.-K."/>
            <person name="Ovreas L."/>
            <person name="Rohde M."/>
            <person name="Galperin M.Y."/>
            <person name="Jogler C."/>
        </authorList>
    </citation>
    <scope>NUCLEOTIDE SEQUENCE [LARGE SCALE GENOMIC DNA]</scope>
    <source>
        <strain evidence="3 4">CA13</strain>
    </source>
</reference>
<sequence>MGRRKRGRSSTRKGRASNRCASNRRSLSRGLESLEQRHMLAATSPDLFAVNPNSQLYSDGGVFAAETWGTPITDSAGRSVIDLTVNPDGDQVYRLEFFDDPSPTLDFQIGSKPALFDPWIHLASNHAYRFEGDTNHIPADLAFDLKYTALDADGLSVLPIHVNQFPGSTDTTLVQQVDPGDDFIVVADANGWSHDSASTASTRALAWYGYEDALGTRYEDYSYTRNVLGDRIEGAWQADGISFDTTLGGYRIALSTAWSSASLPAGTAVRNAIADGNLFYLDALLYNRAEDAKLRRTTAALEQLKVYSNFGDQQWDPQKVKQAAIAPGVTSIKLGSTLPIRNATIRHDGDETAAGPALSTFDGDLRHVASRSLEMVESDLPVTVDPNRSYTFGVFAGVHSIGTGVLGSETHSIGYTAFDTDGLRINSEHVARFPGAADTTLASDLAPGDKQMVLANTFGWNGKGTDPASRTMAWYGYVDSTGKLYEDYTYTRNVAGDSVLGLWPIGGINGNTIQLTQPWEGPALAAGTAVRNAVGGQTLQAILVDDSMLSATPQRYTSTAITGTWTEGNPDATAFPPGTESIRPAAIFNQSSFTQDDIVTLESFSVSQVGENLVMPSPISQQYTLQFDVLANDLISHTADVELVSASSSQFGSVTILGNGLVQYASAPWFVGKDQFTYTVEDLSNGQRWTETVSVVIRGSNVDQEPQLLRDLSENESNQPIAREPIALDDNANAVGYRVAAGQTLVVDGSRNPRLLNNDSWTRLAPEHAASVSLLHEPQHGVLSFNYDGTYSYTSDPQFVGLDYFQYAIFDGLRTDTATVSIEVVADSVSVVRRNLNVLALGMHDFHGAYHQLPVRDEPEYLDEEGRPHLSWRVFLLPFLNHHELYNQFHLDEPWDSPHNLTLQDKMPDIYGDGLASSDFETRIQTLTSHYLAPDDRYGPVGFKLDRPGIQFRDVRDGLTNTLLLVQVGEERSVPWTAPLDAPFDYDAPLSTLGEIAPNGVPVVMFDGTTAILPADIDAETFASLATRLAFPTEALVDTGTLSRQFDAEAWDAKGSRQDLNFRKIGIAFQNYQAAYREFAPNNGTRGRDSDGHFQLSWRVYLLPFLDHQQLWERFNLDEPWDSPNNIVLVNEMPDIFRSYGDLANSNMTRIKTVVGEGAAYGHNADGSDYSPSSGDFLDGTSNTFLVLETGPDQAVPWTQPDEFQFDPAAPLANLGNLPDEFFRALMADGSILKLPANIDNELFVALATRASSSFYAPLPRPIVEGIDANTLRRRYSDRNPTVLSDYGSNQLRQVTLGWHNFHAAFNQLPTLPDSSHYDSEGKPLLSWRVHLLPFIGFRPLWEEFHQNEPWDSPHNLSLLPYMPDIFRSVDDQWDSVTTRIQTFVDGGTEEFGFTDGAPFSSFGMGPHFRDMLDGLSSTILMVQSGQDVAVPWTKPADVTFDRNAPLDQLGDIGSDFLTVRMDGSVQLERVGDDLARLITLIRPRDRTALTYRSDATVMRSEIMESDELGKIDVHITKQDIELRSVVDTTIDIVVADPSILRVFPTSLTFDNDNYELPQSVTFQAIDNGLVDGPKSTTVTIGDQSFEITVIDDDSFHLVLDRSLVEVDESGTQVIRFVSLDAAPIGDVVIDLSSDDPDEVAVTPATLTFNAANWDQAQPMMLAGVADDALVDGDQHTIIRILVDPLSSDPNFAQATAQVAVLNRDINVADFLVAPSAQATATEGDIPLELSIQLSSRPTSNVIVDVSVGDSNQLLTSKTSIIFTPLNWDQTQHVGISAIDDLLVDGNFVSNVTFSINPTSAIAFRSVDSQIVEVVVDDNDVAGFTVIETSGRTVASESGDEDSFSVQLSAAPLDDVLLRVESDDTSEVGLSTTSLVFTTANWNQPQTVTVSGIDDDLVDGVVASTLTVSVDASSDAAFRLLPSQTLAVTTTDNDLAGFTVSQTGDSTIVSEAGDQDSFSVQLSAAPLTDVLLKIESNDASEVGLSTTSLLFTTANWN</sequence>
<evidence type="ECO:0000256" key="1">
    <source>
        <dbReference type="SAM" id="MobiDB-lite"/>
    </source>
</evidence>
<keyword evidence="4" id="KW-1185">Reference proteome</keyword>
<dbReference type="PANTHER" id="PTHR30093:SF2">
    <property type="entry name" value="TYPE II SECRETION SYSTEM PROTEIN H"/>
    <property type="match status" value="1"/>
</dbReference>
<dbReference type="Proteomes" id="UP000315010">
    <property type="component" value="Unassembled WGS sequence"/>
</dbReference>
<feature type="domain" description="DUF1559" evidence="2">
    <location>
        <begin position="1289"/>
        <end position="1439"/>
    </location>
</feature>
<accession>A0A5C5ZB67</accession>
<feature type="domain" description="DUF1559" evidence="2">
    <location>
        <begin position="1061"/>
        <end position="1205"/>
    </location>
</feature>
<gene>
    <name evidence="3" type="ORF">CA13_58640</name>
</gene>
<name>A0A5C5ZB67_9BACT</name>
<dbReference type="Gene3D" id="2.60.40.3440">
    <property type="match status" value="2"/>
</dbReference>
<evidence type="ECO:0000259" key="2">
    <source>
        <dbReference type="Pfam" id="PF07596"/>
    </source>
</evidence>
<feature type="domain" description="DUF1559" evidence="2">
    <location>
        <begin position="834"/>
        <end position="973"/>
    </location>
</feature>
<dbReference type="PANTHER" id="PTHR30093">
    <property type="entry name" value="GENERAL SECRETION PATHWAY PROTEIN G"/>
    <property type="match status" value="1"/>
</dbReference>
<comment type="caution">
    <text evidence="3">The sequence shown here is derived from an EMBL/GenBank/DDBJ whole genome shotgun (WGS) entry which is preliminary data.</text>
</comment>
<organism evidence="3 4">
    <name type="scientific">Novipirellula herctigrandis</name>
    <dbReference type="NCBI Taxonomy" id="2527986"/>
    <lineage>
        <taxon>Bacteria</taxon>
        <taxon>Pseudomonadati</taxon>
        <taxon>Planctomycetota</taxon>
        <taxon>Planctomycetia</taxon>
        <taxon>Pirellulales</taxon>
        <taxon>Pirellulaceae</taxon>
        <taxon>Novipirellula</taxon>
    </lineage>
</organism>
<dbReference type="Pfam" id="PF07596">
    <property type="entry name" value="SBP_bac_10"/>
    <property type="match status" value="3"/>
</dbReference>
<dbReference type="Pfam" id="PF17963">
    <property type="entry name" value="Big_9"/>
    <property type="match status" value="2"/>
</dbReference>
<dbReference type="InterPro" id="IPR011453">
    <property type="entry name" value="DUF1559"/>
</dbReference>
<feature type="region of interest" description="Disordered" evidence="1">
    <location>
        <begin position="1"/>
        <end position="25"/>
    </location>
</feature>
<dbReference type="EMBL" id="SJPJ01000001">
    <property type="protein sequence ID" value="TWT84386.1"/>
    <property type="molecule type" value="Genomic_DNA"/>
</dbReference>
<proteinExistence type="predicted"/>
<feature type="compositionally biased region" description="Basic residues" evidence="1">
    <location>
        <begin position="1"/>
        <end position="16"/>
    </location>
</feature>